<dbReference type="EMBL" id="GL883026">
    <property type="protein sequence ID" value="EGG15713.1"/>
    <property type="molecule type" value="Genomic_DNA"/>
</dbReference>
<dbReference type="PANTHER" id="PTHR24032">
    <property type="entry name" value="EGF-LIKE DOMAIN-CONTAINING PROTEIN-RELATED-RELATED"/>
    <property type="match status" value="1"/>
</dbReference>
<dbReference type="GO" id="GO:0055085">
    <property type="term" value="P:transmembrane transport"/>
    <property type="evidence" value="ECO:0007669"/>
    <property type="project" value="InterPro"/>
</dbReference>
<feature type="domain" description="IPT/TIG" evidence="7">
    <location>
        <begin position="541"/>
        <end position="617"/>
    </location>
</feature>
<feature type="transmembrane region" description="Helical" evidence="5">
    <location>
        <begin position="966"/>
        <end position="985"/>
    </location>
</feature>
<gene>
    <name evidence="8" type="ORF">DFA_10555</name>
</gene>
<name>F4QAJ4_CACFS</name>
<accession>F4QAJ4</accession>
<dbReference type="PANTHER" id="PTHR24032:SF14">
    <property type="entry name" value="EGF-LIKE DOMAIN-CONTAINING PROTEIN-RELATED"/>
    <property type="match status" value="1"/>
</dbReference>
<proteinExistence type="predicted"/>
<feature type="domain" description="Amino acid permease/ SLC12A" evidence="6">
    <location>
        <begin position="938"/>
        <end position="988"/>
    </location>
</feature>
<evidence type="ECO:0008006" key="10">
    <source>
        <dbReference type="Google" id="ProtNLM"/>
    </source>
</evidence>
<dbReference type="Gene3D" id="1.20.1740.10">
    <property type="entry name" value="Amino acid/polyamine transporter I"/>
    <property type="match status" value="1"/>
</dbReference>
<dbReference type="SUPFAM" id="SSF52047">
    <property type="entry name" value="RNI-like"/>
    <property type="match status" value="1"/>
</dbReference>
<dbReference type="InterPro" id="IPR032675">
    <property type="entry name" value="LRR_dom_sf"/>
</dbReference>
<sequence>MYSTKNNIKINSVEWYRLWNENLTLTLKLARANVDRFVHKFFLEKIQSLTKDTDVNTFQAQLPAEQVTLLKQLNNYALTYWMPIGSTPGCGSTGLQVRSLVMCNPENTQITGLTIETQLLNLNIDMIDFSVVPYLKSLTFYTSTPVLFPATLLTHKNITTFELIYLTPVQDSTQGMYVDVTRSNWTGMTSLEKVYIDGMWGTLPILPPSVTFVHISAPSQQSLRQFSAAAIHTNLFTPELLVYELNTFNYLLQGPAFNISIAQCTKLQSLQIQSAGYNVDFKSFYNLPPVLTSLRLINVFASTANRTIPLYKELTGWDNLVTLELQGLQLTGPLDEQYFKIPYLSVLNLNYNSLLTFTLPNYLNTSQLTVIRFSGCGLSGSIPANILDNLLMDIVDVSQTSITGELPRVFLCAFHGLFSTNYFISGLVFSNYNGSVFQRDCNPTISQIEPFSTNSSIVINGNDLGPKAPYLFLALTNTMGDAIQTSCGFTIPNYRLECTNPLTLGFGKLQVYVLVNLQYTIINSNFTYQRPSILQSTPCPTLGGRITLYGYDLMANAVRKKDTGISIYGRPCTNYQVLASYRAVSCEYAAGITSNVPISIQVSGLYNNASNDAYFRYLPPNVVSSFATKPNEATQLTITGSDFWNDVSLISVVIEDTTPIPCPVTYANHSYFVCDFPASPYTTGRKNIKVTVNGQTSAPNKLFEYLDETVCPKYCNNNGICDVAIGFCVCNSITNTNNTLFGPSCEQESYDNNAVFSTLEPILEITPSFNEKTVLTAKLISVVENGAEIIIPSWKYTLLANSSTHQYEWTSGAKIVTVSIIPNQDGGSALFGGSYLTFPSNSYTYAINYTLEGGSDDSVQFKFSIDMTPDECTIAPITLASPVGLNESTGVIGDLRWSLLTVYDVEWFTRHPGIAHVNNGGSGNMVVANAWRNVDLGTLIATIVWSFSGFDAIGQLAGEVKNPAKNYPLGVITVLIITIVTYLLPLLVQASQDWLSWQDGQFSSIAMQIGGLWLGIFMSVGAWPRH</sequence>
<keyword evidence="3 5" id="KW-1133">Transmembrane helix</keyword>
<dbReference type="InterPro" id="IPR053331">
    <property type="entry name" value="EGF-like_comC"/>
</dbReference>
<dbReference type="InterPro" id="IPR004841">
    <property type="entry name" value="AA-permease/SLC12A_dom"/>
</dbReference>
<keyword evidence="2 5" id="KW-0812">Transmembrane</keyword>
<dbReference type="Pfam" id="PF00324">
    <property type="entry name" value="AA_permease"/>
    <property type="match status" value="1"/>
</dbReference>
<dbReference type="InterPro" id="IPR013783">
    <property type="entry name" value="Ig-like_fold"/>
</dbReference>
<dbReference type="Gene3D" id="3.80.10.10">
    <property type="entry name" value="Ribonuclease Inhibitor"/>
    <property type="match status" value="1"/>
</dbReference>
<dbReference type="RefSeq" id="XP_004354455.1">
    <property type="nucleotide sequence ID" value="XM_004354403.1"/>
</dbReference>
<evidence type="ECO:0000313" key="9">
    <source>
        <dbReference type="Proteomes" id="UP000007797"/>
    </source>
</evidence>
<dbReference type="Pfam" id="PF01833">
    <property type="entry name" value="TIG"/>
    <property type="match status" value="2"/>
</dbReference>
<protein>
    <recommendedName>
        <fullName evidence="10">IPT/TIG domain-containing protein</fullName>
    </recommendedName>
</protein>
<evidence type="ECO:0000256" key="2">
    <source>
        <dbReference type="ARBA" id="ARBA00022692"/>
    </source>
</evidence>
<evidence type="ECO:0000313" key="8">
    <source>
        <dbReference type="EMBL" id="EGG15713.1"/>
    </source>
</evidence>
<organism evidence="8 9">
    <name type="scientific">Cavenderia fasciculata</name>
    <name type="common">Slime mold</name>
    <name type="synonym">Dictyostelium fasciculatum</name>
    <dbReference type="NCBI Taxonomy" id="261658"/>
    <lineage>
        <taxon>Eukaryota</taxon>
        <taxon>Amoebozoa</taxon>
        <taxon>Evosea</taxon>
        <taxon>Eumycetozoa</taxon>
        <taxon>Dictyostelia</taxon>
        <taxon>Acytosteliales</taxon>
        <taxon>Cavenderiaceae</taxon>
        <taxon>Cavenderia</taxon>
    </lineage>
</organism>
<dbReference type="InterPro" id="IPR002909">
    <property type="entry name" value="IPT_dom"/>
</dbReference>
<evidence type="ECO:0000256" key="3">
    <source>
        <dbReference type="ARBA" id="ARBA00022989"/>
    </source>
</evidence>
<dbReference type="SUPFAM" id="SSF81296">
    <property type="entry name" value="E set domains"/>
    <property type="match status" value="1"/>
</dbReference>
<keyword evidence="9" id="KW-1185">Reference proteome</keyword>
<dbReference type="AlphaFoldDB" id="F4QAJ4"/>
<dbReference type="InterPro" id="IPR014756">
    <property type="entry name" value="Ig_E-set"/>
</dbReference>
<dbReference type="KEGG" id="dfa:DFA_10555"/>
<dbReference type="STRING" id="1054147.F4QAJ4"/>
<evidence type="ECO:0000256" key="4">
    <source>
        <dbReference type="ARBA" id="ARBA00023136"/>
    </source>
</evidence>
<dbReference type="GO" id="GO:0016020">
    <property type="term" value="C:membrane"/>
    <property type="evidence" value="ECO:0007669"/>
    <property type="project" value="UniProtKB-SubCell"/>
</dbReference>
<reference evidence="9" key="1">
    <citation type="journal article" date="2011" name="Genome Res.">
        <title>Phylogeny-wide analysis of social amoeba genomes highlights ancient origins for complex intercellular communication.</title>
        <authorList>
            <person name="Heidel A.J."/>
            <person name="Lawal H.M."/>
            <person name="Felder M."/>
            <person name="Schilde C."/>
            <person name="Helps N.R."/>
            <person name="Tunggal B."/>
            <person name="Rivero F."/>
            <person name="John U."/>
            <person name="Schleicher M."/>
            <person name="Eichinger L."/>
            <person name="Platzer M."/>
            <person name="Noegel A.A."/>
            <person name="Schaap P."/>
            <person name="Gloeckner G."/>
        </authorList>
    </citation>
    <scope>NUCLEOTIDE SEQUENCE [LARGE SCALE GENOMIC DNA]</scope>
    <source>
        <strain evidence="9">SH3</strain>
    </source>
</reference>
<keyword evidence="4 5" id="KW-0472">Membrane</keyword>
<dbReference type="OMA" id="WIATRTT"/>
<dbReference type="CDD" id="cd00603">
    <property type="entry name" value="IPT_PCSR"/>
    <property type="match status" value="1"/>
</dbReference>
<evidence type="ECO:0000259" key="7">
    <source>
        <dbReference type="Pfam" id="PF01833"/>
    </source>
</evidence>
<feature type="domain" description="IPT/TIG" evidence="7">
    <location>
        <begin position="627"/>
        <end position="705"/>
    </location>
</feature>
<evidence type="ECO:0000256" key="1">
    <source>
        <dbReference type="ARBA" id="ARBA00004141"/>
    </source>
</evidence>
<evidence type="ECO:0000259" key="6">
    <source>
        <dbReference type="Pfam" id="PF00324"/>
    </source>
</evidence>
<evidence type="ECO:0000256" key="5">
    <source>
        <dbReference type="SAM" id="Phobius"/>
    </source>
</evidence>
<dbReference type="Proteomes" id="UP000007797">
    <property type="component" value="Unassembled WGS sequence"/>
</dbReference>
<feature type="transmembrane region" description="Helical" evidence="5">
    <location>
        <begin position="1005"/>
        <end position="1023"/>
    </location>
</feature>
<dbReference type="GeneID" id="14867518"/>
<dbReference type="Gene3D" id="2.60.40.10">
    <property type="entry name" value="Immunoglobulins"/>
    <property type="match status" value="1"/>
</dbReference>
<dbReference type="OrthoDB" id="676979at2759"/>
<feature type="transmembrane region" description="Helical" evidence="5">
    <location>
        <begin position="936"/>
        <end position="954"/>
    </location>
</feature>
<comment type="subcellular location">
    <subcellularLocation>
        <location evidence="1">Membrane</location>
        <topology evidence="1">Multi-pass membrane protein</topology>
    </subcellularLocation>
</comment>